<dbReference type="InterPro" id="IPR006135">
    <property type="entry name" value="T3SS_substrate_exporter"/>
</dbReference>
<reference evidence="1" key="1">
    <citation type="submission" date="2019-08" db="EMBL/GenBank/DDBJ databases">
        <authorList>
            <person name="Kucharzyk K."/>
            <person name="Murdoch R.W."/>
            <person name="Higgins S."/>
            <person name="Loffler F."/>
        </authorList>
    </citation>
    <scope>NUCLEOTIDE SEQUENCE</scope>
</reference>
<dbReference type="AlphaFoldDB" id="A0A645GGU7"/>
<organism evidence="1">
    <name type="scientific">bioreactor metagenome</name>
    <dbReference type="NCBI Taxonomy" id="1076179"/>
    <lineage>
        <taxon>unclassified sequences</taxon>
        <taxon>metagenomes</taxon>
        <taxon>ecological metagenomes</taxon>
    </lineage>
</organism>
<comment type="caution">
    <text evidence="1">The sequence shown here is derived from an EMBL/GenBank/DDBJ whole genome shotgun (WGS) entry which is preliminary data.</text>
</comment>
<evidence type="ECO:0008006" key="2">
    <source>
        <dbReference type="Google" id="ProtNLM"/>
    </source>
</evidence>
<dbReference type="EMBL" id="VSSQ01074049">
    <property type="protein sequence ID" value="MPN25019.1"/>
    <property type="molecule type" value="Genomic_DNA"/>
</dbReference>
<sequence>MSQYKDQKAVALKYNTEEDLAPIVIASGYGDIAGRIIEIAEQRGIPVFRDDSAASLLCMLEVGSNIPPELYEVVAALYAQLLRTANELKNGKTAPPQEPAE</sequence>
<dbReference type="Gene3D" id="3.40.1690.10">
    <property type="entry name" value="secretion proteins EscU"/>
    <property type="match status" value="1"/>
</dbReference>
<protein>
    <recommendedName>
        <fullName evidence="2">Flagellar biosynthetic protein FlhB</fullName>
    </recommendedName>
</protein>
<dbReference type="Pfam" id="PF01312">
    <property type="entry name" value="Bac_export_2"/>
    <property type="match status" value="1"/>
</dbReference>
<gene>
    <name evidence="1" type="ORF">SDC9_172426</name>
</gene>
<dbReference type="PANTHER" id="PTHR30531:SF12">
    <property type="entry name" value="FLAGELLAR BIOSYNTHETIC PROTEIN FLHB"/>
    <property type="match status" value="1"/>
</dbReference>
<dbReference type="PANTHER" id="PTHR30531">
    <property type="entry name" value="FLAGELLAR BIOSYNTHETIC PROTEIN FLHB"/>
    <property type="match status" value="1"/>
</dbReference>
<accession>A0A645GGU7</accession>
<proteinExistence type="predicted"/>
<dbReference type="GO" id="GO:0009306">
    <property type="term" value="P:protein secretion"/>
    <property type="evidence" value="ECO:0007669"/>
    <property type="project" value="InterPro"/>
</dbReference>
<dbReference type="InterPro" id="IPR029025">
    <property type="entry name" value="T3SS_substrate_exporter_C"/>
</dbReference>
<dbReference type="SUPFAM" id="SSF160544">
    <property type="entry name" value="EscU C-terminal domain-like"/>
    <property type="match status" value="1"/>
</dbReference>
<dbReference type="GO" id="GO:0005886">
    <property type="term" value="C:plasma membrane"/>
    <property type="evidence" value="ECO:0007669"/>
    <property type="project" value="TreeGrafter"/>
</dbReference>
<evidence type="ECO:0000313" key="1">
    <source>
        <dbReference type="EMBL" id="MPN25019.1"/>
    </source>
</evidence>
<name>A0A645GGU7_9ZZZZ</name>